<protein>
    <recommendedName>
        <fullName evidence="1">Reverse transcriptase domain-containing protein</fullName>
    </recommendedName>
</protein>
<dbReference type="InterPro" id="IPR000477">
    <property type="entry name" value="RT_dom"/>
</dbReference>
<dbReference type="PROSITE" id="PS50878">
    <property type="entry name" value="RT_POL"/>
    <property type="match status" value="1"/>
</dbReference>
<dbReference type="InterPro" id="IPR036691">
    <property type="entry name" value="Endo/exonu/phosph_ase_sf"/>
</dbReference>
<feature type="domain" description="Reverse transcriptase" evidence="1">
    <location>
        <begin position="446"/>
        <end position="760"/>
    </location>
</feature>
<comment type="caution">
    <text evidence="2">The sequence shown here is derived from an EMBL/GenBank/DDBJ whole genome shotgun (WGS) entry which is preliminary data.</text>
</comment>
<dbReference type="SUPFAM" id="SSF56672">
    <property type="entry name" value="DNA/RNA polymerases"/>
    <property type="match status" value="1"/>
</dbReference>
<reference evidence="2 3" key="1">
    <citation type="submission" date="2023-03" db="EMBL/GenBank/DDBJ databases">
        <title>Genome sequence of Lichtheimia ornata CBS 291.66.</title>
        <authorList>
            <person name="Mohabir J.T."/>
            <person name="Shea T.P."/>
            <person name="Kurbessoian T."/>
            <person name="Berby B."/>
            <person name="Fontaine J."/>
            <person name="Livny J."/>
            <person name="Gnirke A."/>
            <person name="Stajich J.E."/>
            <person name="Cuomo C.A."/>
        </authorList>
    </citation>
    <scope>NUCLEOTIDE SEQUENCE [LARGE SCALE GENOMIC DNA]</scope>
    <source>
        <strain evidence="2">CBS 291.66</strain>
    </source>
</reference>
<dbReference type="Gene3D" id="3.60.10.10">
    <property type="entry name" value="Endonuclease/exonuclease/phosphatase"/>
    <property type="match status" value="1"/>
</dbReference>
<dbReference type="AlphaFoldDB" id="A0AAD7UZM1"/>
<evidence type="ECO:0000313" key="2">
    <source>
        <dbReference type="EMBL" id="KAJ8656559.1"/>
    </source>
</evidence>
<dbReference type="Pfam" id="PF00078">
    <property type="entry name" value="RVT_1"/>
    <property type="match status" value="1"/>
</dbReference>
<dbReference type="SUPFAM" id="SSF56219">
    <property type="entry name" value="DNase I-like"/>
    <property type="match status" value="1"/>
</dbReference>
<dbReference type="EMBL" id="JARTCD010000038">
    <property type="protein sequence ID" value="KAJ8656559.1"/>
    <property type="molecule type" value="Genomic_DNA"/>
</dbReference>
<proteinExistence type="predicted"/>
<organism evidence="2 3">
    <name type="scientific">Lichtheimia ornata</name>
    <dbReference type="NCBI Taxonomy" id="688661"/>
    <lineage>
        <taxon>Eukaryota</taxon>
        <taxon>Fungi</taxon>
        <taxon>Fungi incertae sedis</taxon>
        <taxon>Mucoromycota</taxon>
        <taxon>Mucoromycotina</taxon>
        <taxon>Mucoromycetes</taxon>
        <taxon>Mucorales</taxon>
        <taxon>Lichtheimiaceae</taxon>
        <taxon>Lichtheimia</taxon>
    </lineage>
</organism>
<dbReference type="PANTHER" id="PTHR31635">
    <property type="entry name" value="REVERSE TRANSCRIPTASE DOMAIN-CONTAINING PROTEIN-RELATED"/>
    <property type="match status" value="1"/>
</dbReference>
<gene>
    <name evidence="2" type="ORF">O0I10_007636</name>
</gene>
<sequence>MFPGCSCVVTKHVAIICIRSDLSLTDTMVSMDERVVVASIVDHQQHTLCRVINSYVPAQPIARPDFLSSFMALPFIEDLNSEAGPWVLVGDFNMNLHHHHIIRQDHVKPWYDWIHSHFNNCFPEGLSSFKRGNSRSTIDYIFGHHSLVSRLTNAMSHFLPSQWTDHALMTIDLLPARQDFGPGAWRFNPTLLSNEKFVALLDHATELFLQELQNEATSHHEQSPQHQWESFKHMLKHTAQCFSRGSTTRANRNLSTLQRQRQNLLSAFDPHNNQPADSTISQRLQHIEQQIDNLIQQQTQHALLRSATRWHDKGERNNQYFYRVIKTRQQQQTIQSLKSMDNGTTLTDSRAIIQETRRFYQRLYTPEDIDPTAIDQLLNNIPTDVKLSSSDTEDILSSLSKLDLIDLLDHTPLGKSPGLDGIPFEVYRHLAHRSPPFCSLLLTVIRQAFDGNFPTSWLETRMVLLFKKGDPELLANWRPLSLINSDAKLFTKLIANRINPILSRIINPYQTGFMSHRLISDNGWINQVLMANARATRASNTSVAVFLDQEKAYDRVHPEYLRRVMTHFGFPTSLINSLSMLFFNTKIHVSVNGWLGSPFIQARGLRQGDPLSPLLFNIAFEPFLRSILASPLQGVSLVPTNIRSTYKAQPSSVHFYDQDDNEQLDMISVTAMESPPRIKLLSYADDLEVFLASPDEWAILSALLLQYRQASNAKVNLSKTVMMPLDGTTNDTWISLASTYGAQWHDSANTTALRYLGYPLFHNNSQLGNYLADIKGKIMRHANILKSRHLSIRGAGMVANSLLLSKLWHIMRVVPVPKYWLKEVKTVVRSFLLPFWPAPSWDTMCLPRRFGGVGLVDLKAQSRALHFIYLQRLCQPLQRSDFVSQWIIKYFQLLTGHSSLLPWFLFPKRFHPCMKMDQNMALLGKVLSLLPQLPLSSSWSRRWLLDLPLQAVLLPHAQYPSLPLRYLLSDIVRWDPRRQCLLFLQHRLSPSLTQVVDTLHDTITTNSQHPLHLIDNITIHIPHSLLSSPRYTSQQFQPKSFLPSFNHWTIPVSSRKTSSIPHLTLTQLRRIWHPSWQRILNRPRPPEIPRPISLIFPPSFWRRFWKLPLPHKAITPWWCLLHECVGTRQKFYKWKIKDTTSPECSICKAGNEDLYHMFVDCPMKRPFWIDALAHFHLSHLLPNQQCIWHALISLKSIDHRPLPEPVLCRLGAILAVLWRCHWRCIIENDDWSNLHAMNLLTSDILYSSFVPAEISSPI</sequence>
<evidence type="ECO:0000259" key="1">
    <source>
        <dbReference type="PROSITE" id="PS50878"/>
    </source>
</evidence>
<accession>A0AAD7UZM1</accession>
<dbReference type="Proteomes" id="UP001234581">
    <property type="component" value="Unassembled WGS sequence"/>
</dbReference>
<dbReference type="GeneID" id="83215044"/>
<dbReference type="RefSeq" id="XP_058341472.1">
    <property type="nucleotide sequence ID" value="XM_058487650.1"/>
</dbReference>
<dbReference type="PANTHER" id="PTHR31635:SF196">
    <property type="entry name" value="REVERSE TRANSCRIPTASE DOMAIN-CONTAINING PROTEIN-RELATED"/>
    <property type="match status" value="1"/>
</dbReference>
<dbReference type="Pfam" id="PF13966">
    <property type="entry name" value="zf-RVT"/>
    <property type="match status" value="1"/>
</dbReference>
<dbReference type="InterPro" id="IPR026960">
    <property type="entry name" value="RVT-Znf"/>
</dbReference>
<dbReference type="CDD" id="cd01650">
    <property type="entry name" value="RT_nLTR_like"/>
    <property type="match status" value="1"/>
</dbReference>
<keyword evidence="3" id="KW-1185">Reference proteome</keyword>
<evidence type="ECO:0000313" key="3">
    <source>
        <dbReference type="Proteomes" id="UP001234581"/>
    </source>
</evidence>
<name>A0AAD7UZM1_9FUNG</name>
<dbReference type="InterPro" id="IPR043502">
    <property type="entry name" value="DNA/RNA_pol_sf"/>
</dbReference>